<evidence type="ECO:0000313" key="2">
    <source>
        <dbReference type="EMBL" id="KTB43996.1"/>
    </source>
</evidence>
<name>A0A0W0G5Z2_MONRR</name>
<evidence type="ECO:0000313" key="3">
    <source>
        <dbReference type="Proteomes" id="UP000054988"/>
    </source>
</evidence>
<dbReference type="AlphaFoldDB" id="A0A0W0G5Z2"/>
<accession>A0A0W0G5Z2</accession>
<dbReference type="EMBL" id="LATX01001028">
    <property type="protein sequence ID" value="KTB43996.1"/>
    <property type="molecule type" value="Genomic_DNA"/>
</dbReference>
<organism evidence="2 3">
    <name type="scientific">Moniliophthora roreri</name>
    <name type="common">Frosty pod rot fungus</name>
    <name type="synonym">Monilia roreri</name>
    <dbReference type="NCBI Taxonomy" id="221103"/>
    <lineage>
        <taxon>Eukaryota</taxon>
        <taxon>Fungi</taxon>
        <taxon>Dikarya</taxon>
        <taxon>Basidiomycota</taxon>
        <taxon>Agaricomycotina</taxon>
        <taxon>Agaricomycetes</taxon>
        <taxon>Agaricomycetidae</taxon>
        <taxon>Agaricales</taxon>
        <taxon>Marasmiineae</taxon>
        <taxon>Marasmiaceae</taxon>
        <taxon>Moniliophthora</taxon>
    </lineage>
</organism>
<comment type="caution">
    <text evidence="2">The sequence shown here is derived from an EMBL/GenBank/DDBJ whole genome shotgun (WGS) entry which is preliminary data.</text>
</comment>
<dbReference type="Proteomes" id="UP000054988">
    <property type="component" value="Unassembled WGS sequence"/>
</dbReference>
<reference evidence="2 3" key="1">
    <citation type="submission" date="2015-12" db="EMBL/GenBank/DDBJ databases">
        <title>Draft genome sequence of Moniliophthora roreri, the causal agent of frosty pod rot of cacao.</title>
        <authorList>
            <person name="Aime M.C."/>
            <person name="Diaz-Valderrama J.R."/>
            <person name="Kijpornyongpan T."/>
            <person name="Phillips-Mora W."/>
        </authorList>
    </citation>
    <scope>NUCLEOTIDE SEQUENCE [LARGE SCALE GENOMIC DNA]</scope>
    <source>
        <strain evidence="2 3">MCA 2952</strain>
    </source>
</reference>
<feature type="signal peptide" evidence="1">
    <location>
        <begin position="1"/>
        <end position="18"/>
    </location>
</feature>
<protein>
    <submittedName>
        <fullName evidence="2">Uncharacterized protein</fullName>
    </submittedName>
</protein>
<feature type="chain" id="PRO_5006902363" evidence="1">
    <location>
        <begin position="19"/>
        <end position="166"/>
    </location>
</feature>
<sequence length="166" mass="17650">MFSSFFILAASFAAVVSANPLRVVTARDATCQPNFQGAAVGISTADGFYEPSDAPHLFAWRVEQNGQWPTEYIIKDIKSLDVLTLAPGGSTFLFAQNGSAHPSQSFAIACQTCDPNASSGPDRDVATKCTIKPHGKPDFCLTSAGINHIISEPCTGANNQFFNFAV</sequence>
<proteinExistence type="predicted"/>
<keyword evidence="1" id="KW-0732">Signal</keyword>
<evidence type="ECO:0000256" key="1">
    <source>
        <dbReference type="SAM" id="SignalP"/>
    </source>
</evidence>
<gene>
    <name evidence="2" type="ORF">WG66_3427</name>
</gene>